<name>A0A9P8KAX3_AURME</name>
<sequence>MRRTLPSLCLSSFAAALLQSLASGEPSDNILNPRASNPTSPPVNVTFPSRIPNPYPSGIPVQPDLCDGDNPSDDCFKALISSSGGYLYFDKDSGCSDSQKSMIETAVWHAATLANWASPFPNAGQKTHGVAAGLFYMGSDFYNEQTRISDNFKRVANFKTSKTSSRAYITLSCKDPKNWCHKRKGNKSIGGYAWTVEGWLAWYHHIAICPPFFKLDNLAEKLNFVERGLASGNTKYARQMKWLSTSGSYFLHEMMHTRIATAGIEPQIEDQPLVLGHKHTNDPLAYGPDMYCAIFLSIPNANPHDANWLELYSADRLRALQILVKIADDIPHAKLSHRGIEQIIRAHQIDLDEDTMDMMCEKTFNAKSFTNNWLCIEPKNKTTSQSQKIQSIRFFSSLGTRASQQPIARVIFSSVSCQGSTQAITCIFFPSAAHRDGQQAIARAHFSSAGHQGSQQASASLSFSSADSRTTFHHLIVQEGEVVASSQLLEPLPKRRRLQPGAYAIGKPLVEISSDDDDYVGSPLQSEESDDPDGVSTAQKHSKPKRSEPPRLPAPSTSKQPAMHTQAFSVTHSSAGDSVQQGDSSGVGHVLCQLGCTESFSNDKSLLDHYILGDCQMLSDPSARLQHCAYKHCTHRFDDADSAVQARVDHWNHAHARDAFEQLSTRCWTDTDRHPSLEPYMAPSDDFGGHDVLRYEYIGDQTVTLPASRAALAQYTATALEAQWERYARYLTVDTAYNSEAFSSDTYSFAEVVESFAPLVEYDYDLNESNYDLDDDMDDALQQSEAEATEDIHSSYNMVSL</sequence>
<feature type="chain" id="PRO_5040425752" description="C2H2-type domain-containing protein" evidence="2">
    <location>
        <begin position="25"/>
        <end position="801"/>
    </location>
</feature>
<organism evidence="3 4">
    <name type="scientific">Aureobasidium melanogenum</name>
    <name type="common">Aureobasidium pullulans var. melanogenum</name>
    <dbReference type="NCBI Taxonomy" id="46634"/>
    <lineage>
        <taxon>Eukaryota</taxon>
        <taxon>Fungi</taxon>
        <taxon>Dikarya</taxon>
        <taxon>Ascomycota</taxon>
        <taxon>Pezizomycotina</taxon>
        <taxon>Dothideomycetes</taxon>
        <taxon>Dothideomycetidae</taxon>
        <taxon>Dothideales</taxon>
        <taxon>Saccotheciaceae</taxon>
        <taxon>Aureobasidium</taxon>
    </lineage>
</organism>
<proteinExistence type="predicted"/>
<protein>
    <recommendedName>
        <fullName evidence="5">C2H2-type domain-containing protein</fullName>
    </recommendedName>
</protein>
<evidence type="ECO:0000313" key="4">
    <source>
        <dbReference type="Proteomes" id="UP000767238"/>
    </source>
</evidence>
<gene>
    <name evidence="3" type="ORF">KCV03_g2424</name>
</gene>
<reference evidence="3" key="1">
    <citation type="journal article" date="2021" name="J Fungi (Basel)">
        <title>Virulence traits and population genomics of the black yeast Aureobasidium melanogenum.</title>
        <authorList>
            <person name="Cernosa A."/>
            <person name="Sun X."/>
            <person name="Gostincar C."/>
            <person name="Fang C."/>
            <person name="Gunde-Cimerman N."/>
            <person name="Song Z."/>
        </authorList>
    </citation>
    <scope>NUCLEOTIDE SEQUENCE</scope>
    <source>
        <strain evidence="3">EXF-8016</strain>
    </source>
</reference>
<dbReference type="SUPFAM" id="SSF55486">
    <property type="entry name" value="Metalloproteases ('zincins'), catalytic domain"/>
    <property type="match status" value="1"/>
</dbReference>
<dbReference type="EMBL" id="JAHFYH010000011">
    <property type="protein sequence ID" value="KAH0226886.1"/>
    <property type="molecule type" value="Genomic_DNA"/>
</dbReference>
<feature type="region of interest" description="Disordered" evidence="1">
    <location>
        <begin position="514"/>
        <end position="584"/>
    </location>
</feature>
<dbReference type="InterPro" id="IPR024079">
    <property type="entry name" value="MetalloPept_cat_dom_sf"/>
</dbReference>
<evidence type="ECO:0000256" key="2">
    <source>
        <dbReference type="SAM" id="SignalP"/>
    </source>
</evidence>
<feature type="compositionally biased region" description="Polar residues" evidence="1">
    <location>
        <begin position="566"/>
        <end position="584"/>
    </location>
</feature>
<dbReference type="Proteomes" id="UP000767238">
    <property type="component" value="Unassembled WGS sequence"/>
</dbReference>
<keyword evidence="2" id="KW-0732">Signal</keyword>
<dbReference type="OrthoDB" id="1896086at2759"/>
<comment type="caution">
    <text evidence="3">The sequence shown here is derived from an EMBL/GenBank/DDBJ whole genome shotgun (WGS) entry which is preliminary data.</text>
</comment>
<feature type="non-terminal residue" evidence="3">
    <location>
        <position position="1"/>
    </location>
</feature>
<dbReference type="Gene3D" id="3.40.390.10">
    <property type="entry name" value="Collagenase (Catalytic Domain)"/>
    <property type="match status" value="1"/>
</dbReference>
<evidence type="ECO:0000313" key="3">
    <source>
        <dbReference type="EMBL" id="KAH0226886.1"/>
    </source>
</evidence>
<evidence type="ECO:0008006" key="5">
    <source>
        <dbReference type="Google" id="ProtNLM"/>
    </source>
</evidence>
<dbReference type="AlphaFoldDB" id="A0A9P8KAX3"/>
<accession>A0A9P8KAX3</accession>
<feature type="signal peptide" evidence="2">
    <location>
        <begin position="1"/>
        <end position="24"/>
    </location>
</feature>
<evidence type="ECO:0000256" key="1">
    <source>
        <dbReference type="SAM" id="MobiDB-lite"/>
    </source>
</evidence>
<reference evidence="3" key="2">
    <citation type="submission" date="2021-08" db="EMBL/GenBank/DDBJ databases">
        <authorList>
            <person name="Gostincar C."/>
            <person name="Sun X."/>
            <person name="Song Z."/>
            <person name="Gunde-Cimerman N."/>
        </authorList>
    </citation>
    <scope>NUCLEOTIDE SEQUENCE</scope>
    <source>
        <strain evidence="3">EXF-8016</strain>
    </source>
</reference>
<dbReference type="GO" id="GO:0008237">
    <property type="term" value="F:metallopeptidase activity"/>
    <property type="evidence" value="ECO:0007669"/>
    <property type="project" value="InterPro"/>
</dbReference>